<organism evidence="2 3">
    <name type="scientific">Coniella lustricola</name>
    <dbReference type="NCBI Taxonomy" id="2025994"/>
    <lineage>
        <taxon>Eukaryota</taxon>
        <taxon>Fungi</taxon>
        <taxon>Dikarya</taxon>
        <taxon>Ascomycota</taxon>
        <taxon>Pezizomycotina</taxon>
        <taxon>Sordariomycetes</taxon>
        <taxon>Sordariomycetidae</taxon>
        <taxon>Diaporthales</taxon>
        <taxon>Schizoparmaceae</taxon>
        <taxon>Coniella</taxon>
    </lineage>
</organism>
<reference evidence="2 3" key="1">
    <citation type="journal article" date="2018" name="Mycol. Prog.">
        <title>Coniella lustricola, a new species from submerged detritus.</title>
        <authorList>
            <person name="Raudabaugh D.B."/>
            <person name="Iturriaga T."/>
            <person name="Carver A."/>
            <person name="Mondo S."/>
            <person name="Pangilinan J."/>
            <person name="Lipzen A."/>
            <person name="He G."/>
            <person name="Amirebrahimi M."/>
            <person name="Grigoriev I.V."/>
            <person name="Miller A.N."/>
        </authorList>
    </citation>
    <scope>NUCLEOTIDE SEQUENCE [LARGE SCALE GENOMIC DNA]</scope>
    <source>
        <strain evidence="2 3">B22-T-1</strain>
    </source>
</reference>
<gene>
    <name evidence="2" type="ORF">BD289DRAFT_437636</name>
</gene>
<feature type="chain" id="PRO_5015419883" evidence="1">
    <location>
        <begin position="18"/>
        <end position="73"/>
    </location>
</feature>
<evidence type="ECO:0000313" key="3">
    <source>
        <dbReference type="Proteomes" id="UP000241462"/>
    </source>
</evidence>
<feature type="signal peptide" evidence="1">
    <location>
        <begin position="1"/>
        <end position="17"/>
    </location>
</feature>
<protein>
    <submittedName>
        <fullName evidence="2">Uncharacterized protein</fullName>
    </submittedName>
</protein>
<keyword evidence="1" id="KW-0732">Signal</keyword>
<sequence length="73" mass="7817">MIFGALLGLGLRGSAVCAVVRVAQVDYGSLKTDTGEQGIRSNHHCLDATLLGETVSAMIREFRQISKALPEMI</sequence>
<evidence type="ECO:0000256" key="1">
    <source>
        <dbReference type="SAM" id="SignalP"/>
    </source>
</evidence>
<accession>A0A2T3A3R5</accession>
<proteinExistence type="predicted"/>
<dbReference type="EMBL" id="KZ678480">
    <property type="protein sequence ID" value="PSR82325.1"/>
    <property type="molecule type" value="Genomic_DNA"/>
</dbReference>
<keyword evidence="3" id="KW-1185">Reference proteome</keyword>
<name>A0A2T3A3R5_9PEZI</name>
<dbReference type="InParanoid" id="A0A2T3A3R5"/>
<evidence type="ECO:0000313" key="2">
    <source>
        <dbReference type="EMBL" id="PSR82325.1"/>
    </source>
</evidence>
<dbReference type="Proteomes" id="UP000241462">
    <property type="component" value="Unassembled WGS sequence"/>
</dbReference>
<dbReference type="AlphaFoldDB" id="A0A2T3A3R5"/>